<reference evidence="10" key="1">
    <citation type="journal article" date="2019" name="Int. J. Syst. Evol. Microbiol.">
        <title>The Global Catalogue of Microorganisms (GCM) 10K type strain sequencing project: providing services to taxonomists for standard genome sequencing and annotation.</title>
        <authorList>
            <consortium name="The Broad Institute Genomics Platform"/>
            <consortium name="The Broad Institute Genome Sequencing Center for Infectious Disease"/>
            <person name="Wu L."/>
            <person name="Ma J."/>
        </authorList>
    </citation>
    <scope>NUCLEOTIDE SEQUENCE [LARGE SCALE GENOMIC DNA]</scope>
    <source>
        <strain evidence="10">NBRC 112416</strain>
    </source>
</reference>
<evidence type="ECO:0000256" key="4">
    <source>
        <dbReference type="ARBA" id="ARBA00022692"/>
    </source>
</evidence>
<dbReference type="InterPro" id="IPR035906">
    <property type="entry name" value="MetI-like_sf"/>
</dbReference>
<dbReference type="PANTHER" id="PTHR30193:SF37">
    <property type="entry name" value="INNER MEMBRANE ABC TRANSPORTER PERMEASE PROTEIN YCJO"/>
    <property type="match status" value="1"/>
</dbReference>
<dbReference type="Proteomes" id="UP001156691">
    <property type="component" value="Unassembled WGS sequence"/>
</dbReference>
<dbReference type="InterPro" id="IPR051393">
    <property type="entry name" value="ABC_transporter_permease"/>
</dbReference>
<dbReference type="InterPro" id="IPR000515">
    <property type="entry name" value="MetI-like"/>
</dbReference>
<keyword evidence="3" id="KW-1003">Cell membrane</keyword>
<evidence type="ECO:0000256" key="3">
    <source>
        <dbReference type="ARBA" id="ARBA00022475"/>
    </source>
</evidence>
<feature type="transmembrane region" description="Helical" evidence="7">
    <location>
        <begin position="121"/>
        <end position="138"/>
    </location>
</feature>
<feature type="transmembrane region" description="Helical" evidence="7">
    <location>
        <begin position="215"/>
        <end position="238"/>
    </location>
</feature>
<evidence type="ECO:0000256" key="6">
    <source>
        <dbReference type="ARBA" id="ARBA00023136"/>
    </source>
</evidence>
<keyword evidence="2 7" id="KW-0813">Transport</keyword>
<feature type="transmembrane region" description="Helical" evidence="7">
    <location>
        <begin position="21"/>
        <end position="42"/>
    </location>
</feature>
<evidence type="ECO:0000259" key="8">
    <source>
        <dbReference type="PROSITE" id="PS50928"/>
    </source>
</evidence>
<evidence type="ECO:0000313" key="10">
    <source>
        <dbReference type="Proteomes" id="UP001156691"/>
    </source>
</evidence>
<dbReference type="RefSeq" id="WP_284340535.1">
    <property type="nucleotide sequence ID" value="NZ_BSNS01000011.1"/>
</dbReference>
<sequence>MTTLVGVDAARGRRAARAGWWSRWAGLAFVAPFLVLYLWLMIYPLVSGVIMSFQYKDLLSGTSEFVGFWNYEDLSIDPIFIGSIFNTLRFVILTVPAFVVLGLLIALALNRPTRGAAIMRTLFFGPHVLSVTVVTLIWKTVYLPNVGMIDAGSTALGLGPLSILLNPDWALAAVALVTVWWSIGLPMMLFLAALQQVPQDIYEAARLDSASPLRILWTITIPSISKMIVLVAVIEVVLQFQVFGQVNLLTGGGPNNTTRSMVMFIYQAGFQQWQAGYAAAASQILFAIMLVAAGLQFWVSRKPAES</sequence>
<evidence type="ECO:0000256" key="2">
    <source>
        <dbReference type="ARBA" id="ARBA00022448"/>
    </source>
</evidence>
<feature type="domain" description="ABC transmembrane type-1" evidence="8">
    <location>
        <begin position="84"/>
        <end position="296"/>
    </location>
</feature>
<dbReference type="PANTHER" id="PTHR30193">
    <property type="entry name" value="ABC TRANSPORTER PERMEASE PROTEIN"/>
    <property type="match status" value="1"/>
</dbReference>
<dbReference type="SUPFAM" id="SSF161098">
    <property type="entry name" value="MetI-like"/>
    <property type="match status" value="1"/>
</dbReference>
<comment type="similarity">
    <text evidence="7">Belongs to the binding-protein-dependent transport system permease family.</text>
</comment>
<feature type="transmembrane region" description="Helical" evidence="7">
    <location>
        <begin position="277"/>
        <end position="299"/>
    </location>
</feature>
<keyword evidence="6 7" id="KW-0472">Membrane</keyword>
<comment type="caution">
    <text evidence="9">The sequence shown here is derived from an EMBL/GenBank/DDBJ whole genome shotgun (WGS) entry which is preliminary data.</text>
</comment>
<keyword evidence="5 7" id="KW-1133">Transmembrane helix</keyword>
<comment type="subcellular location">
    <subcellularLocation>
        <location evidence="1 7">Cell membrane</location>
        <topology evidence="1 7">Multi-pass membrane protein</topology>
    </subcellularLocation>
</comment>
<organism evidence="9 10">
    <name type="scientific">Devosia nitrariae</name>
    <dbReference type="NCBI Taxonomy" id="2071872"/>
    <lineage>
        <taxon>Bacteria</taxon>
        <taxon>Pseudomonadati</taxon>
        <taxon>Pseudomonadota</taxon>
        <taxon>Alphaproteobacteria</taxon>
        <taxon>Hyphomicrobiales</taxon>
        <taxon>Devosiaceae</taxon>
        <taxon>Devosia</taxon>
    </lineage>
</organism>
<protein>
    <submittedName>
        <fullName evidence="9">Sugar ABC transporter permease</fullName>
    </submittedName>
</protein>
<dbReference type="EMBL" id="BSNS01000011">
    <property type="protein sequence ID" value="GLQ55098.1"/>
    <property type="molecule type" value="Genomic_DNA"/>
</dbReference>
<dbReference type="PROSITE" id="PS50928">
    <property type="entry name" value="ABC_TM1"/>
    <property type="match status" value="1"/>
</dbReference>
<dbReference type="Pfam" id="PF00528">
    <property type="entry name" value="BPD_transp_1"/>
    <property type="match status" value="1"/>
</dbReference>
<evidence type="ECO:0000256" key="1">
    <source>
        <dbReference type="ARBA" id="ARBA00004651"/>
    </source>
</evidence>
<accession>A0ABQ5W5F8</accession>
<evidence type="ECO:0000256" key="5">
    <source>
        <dbReference type="ARBA" id="ARBA00022989"/>
    </source>
</evidence>
<name>A0ABQ5W5F8_9HYPH</name>
<evidence type="ECO:0000256" key="7">
    <source>
        <dbReference type="RuleBase" id="RU363032"/>
    </source>
</evidence>
<proteinExistence type="inferred from homology"/>
<dbReference type="CDD" id="cd06261">
    <property type="entry name" value="TM_PBP2"/>
    <property type="match status" value="1"/>
</dbReference>
<feature type="transmembrane region" description="Helical" evidence="7">
    <location>
        <begin position="169"/>
        <end position="194"/>
    </location>
</feature>
<evidence type="ECO:0000313" key="9">
    <source>
        <dbReference type="EMBL" id="GLQ55098.1"/>
    </source>
</evidence>
<keyword evidence="10" id="KW-1185">Reference proteome</keyword>
<keyword evidence="4 7" id="KW-0812">Transmembrane</keyword>
<dbReference type="Gene3D" id="1.10.3720.10">
    <property type="entry name" value="MetI-like"/>
    <property type="match status" value="1"/>
</dbReference>
<feature type="transmembrane region" description="Helical" evidence="7">
    <location>
        <begin position="90"/>
        <end position="109"/>
    </location>
</feature>
<gene>
    <name evidence="9" type="ORF">GCM10010862_23570</name>
</gene>